<keyword evidence="1" id="KW-0732">Signal</keyword>
<accession>A0A841HST4</accession>
<protein>
    <submittedName>
        <fullName evidence="2">Uncharacterized protein</fullName>
    </submittedName>
</protein>
<dbReference type="RefSeq" id="WP_184334750.1">
    <property type="nucleotide sequence ID" value="NZ_JACHHZ010000005.1"/>
</dbReference>
<evidence type="ECO:0000256" key="1">
    <source>
        <dbReference type="SAM" id="SignalP"/>
    </source>
</evidence>
<proteinExistence type="predicted"/>
<comment type="caution">
    <text evidence="2">The sequence shown here is derived from an EMBL/GenBank/DDBJ whole genome shotgun (WGS) entry which is preliminary data.</text>
</comment>
<gene>
    <name evidence="2" type="ORF">HNQ60_004259</name>
</gene>
<sequence>MNQPSPGRAIRGSAAFVLLLSLAGTAFALPDVHSAIWRTQEIRFDYRGQLTLYDCATLGLRVRQLLVVLGAHPSTRVEPQHCDIVHLPNASTQIASMRIRLVSPALPSQVPDAERDAAARRTELLDRFGSGREPDGAFLAVWEHIDMADVDLLNLSSGDCELLSQLGAQVVPHLAARIESRNRSCSSSPQRLSPPRLKVTALVAAGREGNPTEMR</sequence>
<evidence type="ECO:0000313" key="3">
    <source>
        <dbReference type="Proteomes" id="UP000588068"/>
    </source>
</evidence>
<evidence type="ECO:0000313" key="2">
    <source>
        <dbReference type="EMBL" id="MBB6095369.1"/>
    </source>
</evidence>
<name>A0A841HST4_9GAMM</name>
<feature type="chain" id="PRO_5032574815" evidence="1">
    <location>
        <begin position="29"/>
        <end position="215"/>
    </location>
</feature>
<keyword evidence="3" id="KW-1185">Reference proteome</keyword>
<organism evidence="2 3">
    <name type="scientific">Povalibacter uvarum</name>
    <dbReference type="NCBI Taxonomy" id="732238"/>
    <lineage>
        <taxon>Bacteria</taxon>
        <taxon>Pseudomonadati</taxon>
        <taxon>Pseudomonadota</taxon>
        <taxon>Gammaproteobacteria</taxon>
        <taxon>Steroidobacterales</taxon>
        <taxon>Steroidobacteraceae</taxon>
        <taxon>Povalibacter</taxon>
    </lineage>
</organism>
<reference evidence="2 3" key="1">
    <citation type="submission" date="2020-08" db="EMBL/GenBank/DDBJ databases">
        <title>Genomic Encyclopedia of Type Strains, Phase IV (KMG-IV): sequencing the most valuable type-strain genomes for metagenomic binning, comparative biology and taxonomic classification.</title>
        <authorList>
            <person name="Goeker M."/>
        </authorList>
    </citation>
    <scope>NUCLEOTIDE SEQUENCE [LARGE SCALE GENOMIC DNA]</scope>
    <source>
        <strain evidence="2 3">DSM 26723</strain>
    </source>
</reference>
<feature type="signal peptide" evidence="1">
    <location>
        <begin position="1"/>
        <end position="28"/>
    </location>
</feature>
<dbReference type="AlphaFoldDB" id="A0A841HST4"/>
<dbReference type="EMBL" id="JACHHZ010000005">
    <property type="protein sequence ID" value="MBB6095369.1"/>
    <property type="molecule type" value="Genomic_DNA"/>
</dbReference>
<dbReference type="Proteomes" id="UP000588068">
    <property type="component" value="Unassembled WGS sequence"/>
</dbReference>